<evidence type="ECO:0000313" key="2">
    <source>
        <dbReference type="Proteomes" id="UP000444721"/>
    </source>
</evidence>
<dbReference type="InterPro" id="IPR036047">
    <property type="entry name" value="F-box-like_dom_sf"/>
</dbReference>
<dbReference type="EMBL" id="VFQX01000063">
    <property type="protein sequence ID" value="KAF0972984.1"/>
    <property type="molecule type" value="Genomic_DNA"/>
</dbReference>
<proteinExistence type="predicted"/>
<accession>A0A6A5BG16</accession>
<comment type="caution">
    <text evidence="1">The sequence shown here is derived from an EMBL/GenBank/DDBJ whole genome shotgun (WGS) entry which is preliminary data.</text>
</comment>
<protein>
    <recommendedName>
        <fullName evidence="3">F-box domain-containing protein</fullName>
    </recommendedName>
</protein>
<dbReference type="Gene3D" id="1.20.1280.50">
    <property type="match status" value="1"/>
</dbReference>
<evidence type="ECO:0008006" key="3">
    <source>
        <dbReference type="Google" id="ProtNLM"/>
    </source>
</evidence>
<sequence>MTFESCSHDDLFSIFQFLEPRCIIYSCVGVSQRWKQVACCNVLWKYFCDSILMNDVFEWHLEVERCWALNHLRDDEYLVDDERDHQILVDHHSDENLTDERSITIHEICGRRNNEYYWYHIFRSLFRIPIFKLFTISGEERGRYYCSARLEDYFDFLVPPTFEQFEIISTPLWPLTQPVHDDDSYQHSFQQACSEEAKISPEYVRQDWKYTLAKMATLLSILSNGSTQTPNPWNDKLVLASFQQMDDQNNVWEVKKIATISVGAFCVAQMFPDSSFKKMNELVSISTNNHDCRISISPYIEDTNHVKPFCFFGYMDDYFSLQVENGHENHGVKQDENINVNKPSFCWYDSWDDRYDHFLWLPILFNAGGCVRTFKYKATFLENNVLRVEKHYELEY</sequence>
<name>A0A6A5BG16_NAEFO</name>
<keyword evidence="2" id="KW-1185">Reference proteome</keyword>
<dbReference type="Proteomes" id="UP000444721">
    <property type="component" value="Unassembled WGS sequence"/>
</dbReference>
<organism evidence="1 2">
    <name type="scientific">Naegleria fowleri</name>
    <name type="common">Brain eating amoeba</name>
    <dbReference type="NCBI Taxonomy" id="5763"/>
    <lineage>
        <taxon>Eukaryota</taxon>
        <taxon>Discoba</taxon>
        <taxon>Heterolobosea</taxon>
        <taxon>Tetramitia</taxon>
        <taxon>Eutetramitia</taxon>
        <taxon>Vahlkampfiidae</taxon>
        <taxon>Naegleria</taxon>
    </lineage>
</organism>
<dbReference type="VEuPathDB" id="AmoebaDB:FDP41_008648"/>
<reference evidence="1 2" key="1">
    <citation type="journal article" date="2019" name="Sci. Rep.">
        <title>Nanopore sequencing improves the draft genome of the human pathogenic amoeba Naegleria fowleri.</title>
        <authorList>
            <person name="Liechti N."/>
            <person name="Schurch N."/>
            <person name="Bruggmann R."/>
            <person name="Wittwer M."/>
        </authorList>
    </citation>
    <scope>NUCLEOTIDE SEQUENCE [LARGE SCALE GENOMIC DNA]</scope>
    <source>
        <strain evidence="1 2">ATCC 30894</strain>
    </source>
</reference>
<dbReference type="GeneID" id="68115866"/>
<gene>
    <name evidence="1" type="ORF">FDP41_008648</name>
</gene>
<dbReference type="SUPFAM" id="SSF81383">
    <property type="entry name" value="F-box domain"/>
    <property type="match status" value="1"/>
</dbReference>
<dbReference type="OMA" id="HEDEIDC"/>
<dbReference type="OrthoDB" id="10400178at2759"/>
<dbReference type="RefSeq" id="XP_044557697.1">
    <property type="nucleotide sequence ID" value="XM_044712524.1"/>
</dbReference>
<dbReference type="VEuPathDB" id="AmoebaDB:NfTy_007760"/>
<evidence type="ECO:0000313" key="1">
    <source>
        <dbReference type="EMBL" id="KAF0972984.1"/>
    </source>
</evidence>
<dbReference type="AlphaFoldDB" id="A0A6A5BG16"/>
<dbReference type="VEuPathDB" id="AmoebaDB:NF0022580"/>